<evidence type="ECO:0000256" key="1">
    <source>
        <dbReference type="ARBA" id="ARBA00022676"/>
    </source>
</evidence>
<name>A0A849HJL4_9MICO</name>
<evidence type="ECO:0000259" key="4">
    <source>
        <dbReference type="Pfam" id="PF13439"/>
    </source>
</evidence>
<dbReference type="Gene3D" id="3.40.50.2000">
    <property type="entry name" value="Glycogen Phosphorylase B"/>
    <property type="match status" value="2"/>
</dbReference>
<feature type="domain" description="Glycosyl transferase family 1" evidence="3">
    <location>
        <begin position="174"/>
        <end position="336"/>
    </location>
</feature>
<organism evidence="5 6">
    <name type="scientific">Knoellia koreensis</name>
    <dbReference type="NCBI Taxonomy" id="2730921"/>
    <lineage>
        <taxon>Bacteria</taxon>
        <taxon>Bacillati</taxon>
        <taxon>Actinomycetota</taxon>
        <taxon>Actinomycetes</taxon>
        <taxon>Micrococcales</taxon>
        <taxon>Intrasporangiaceae</taxon>
        <taxon>Knoellia</taxon>
    </lineage>
</organism>
<accession>A0A849HJL4</accession>
<dbReference type="EMBL" id="JABEPQ010000006">
    <property type="protein sequence ID" value="NNM48145.1"/>
    <property type="molecule type" value="Genomic_DNA"/>
</dbReference>
<dbReference type="PANTHER" id="PTHR12526">
    <property type="entry name" value="GLYCOSYLTRANSFERASE"/>
    <property type="match status" value="1"/>
</dbReference>
<evidence type="ECO:0000313" key="5">
    <source>
        <dbReference type="EMBL" id="NNM48145.1"/>
    </source>
</evidence>
<evidence type="ECO:0000256" key="2">
    <source>
        <dbReference type="ARBA" id="ARBA00022679"/>
    </source>
</evidence>
<dbReference type="Pfam" id="PF00534">
    <property type="entry name" value="Glycos_transf_1"/>
    <property type="match status" value="1"/>
</dbReference>
<dbReference type="Proteomes" id="UP000588586">
    <property type="component" value="Unassembled WGS sequence"/>
</dbReference>
<reference evidence="5 6" key="1">
    <citation type="submission" date="2020-04" db="EMBL/GenBank/DDBJ databases">
        <title>Knoellia sp. isolate from air conditioner.</title>
        <authorList>
            <person name="Chea S."/>
            <person name="Kim D.-U."/>
        </authorList>
    </citation>
    <scope>NUCLEOTIDE SEQUENCE [LARGE SCALE GENOMIC DNA]</scope>
    <source>
        <strain evidence="5 6">DB2414S</strain>
    </source>
</reference>
<gene>
    <name evidence="5" type="ORF">HJG52_19335</name>
</gene>
<dbReference type="InterPro" id="IPR001296">
    <property type="entry name" value="Glyco_trans_1"/>
</dbReference>
<sequence>MLHVLDSFSFGGAEQLVASLGAQPSPDLVVRAASLAPEGLGRDAMLPRLEAAGLRPVHLGVRRLLDAPGLSRLVGQLRKSGTDVVHAHLGYAATVVPLAARLAGIPCVATLHHVPEDLPRGEWLKERMSVRVPTRLGRLVFVSQFAQDEFARRHGPAQDSWRVIHNAVDLDRFRPPEHRTERPPTWLALAALRAPKGHDDLLHAWARVVSSHPQAHLLVAGDGPQADHLRELVARLGLRDRVELLGAREDVPELLRQVDGVVSASHTEALPTALIEAAASGLPVVATDVGGTGEVVSDGVTGRLVPANDPDRLAAALTDLVDDPDSRARMGDAARSRALDHFGMTRWVDQLTDLYTEVLGTRSKERTP</sequence>
<evidence type="ECO:0000313" key="6">
    <source>
        <dbReference type="Proteomes" id="UP000588586"/>
    </source>
</evidence>
<keyword evidence="2 5" id="KW-0808">Transferase</keyword>
<dbReference type="AlphaFoldDB" id="A0A849HJL4"/>
<dbReference type="Pfam" id="PF13439">
    <property type="entry name" value="Glyco_transf_4"/>
    <property type="match status" value="1"/>
</dbReference>
<dbReference type="GO" id="GO:0016757">
    <property type="term" value="F:glycosyltransferase activity"/>
    <property type="evidence" value="ECO:0007669"/>
    <property type="project" value="UniProtKB-KW"/>
</dbReference>
<evidence type="ECO:0000259" key="3">
    <source>
        <dbReference type="Pfam" id="PF00534"/>
    </source>
</evidence>
<comment type="caution">
    <text evidence="5">The sequence shown here is derived from an EMBL/GenBank/DDBJ whole genome shotgun (WGS) entry which is preliminary data.</text>
</comment>
<feature type="domain" description="Glycosyltransferase subfamily 4-like N-terminal" evidence="4">
    <location>
        <begin position="47"/>
        <end position="172"/>
    </location>
</feature>
<dbReference type="SUPFAM" id="SSF53756">
    <property type="entry name" value="UDP-Glycosyltransferase/glycogen phosphorylase"/>
    <property type="match status" value="1"/>
</dbReference>
<keyword evidence="1" id="KW-0328">Glycosyltransferase</keyword>
<proteinExistence type="predicted"/>
<keyword evidence="6" id="KW-1185">Reference proteome</keyword>
<protein>
    <submittedName>
        <fullName evidence="5">Glycosyltransferase</fullName>
    </submittedName>
</protein>
<dbReference type="InterPro" id="IPR028098">
    <property type="entry name" value="Glyco_trans_4-like_N"/>
</dbReference>